<evidence type="ECO:0000256" key="1">
    <source>
        <dbReference type="ARBA" id="ARBA00001936"/>
    </source>
</evidence>
<dbReference type="RefSeq" id="WP_306100112.1">
    <property type="nucleotide sequence ID" value="NZ_CP162601.1"/>
</dbReference>
<dbReference type="GO" id="GO:0046872">
    <property type="term" value="F:metal ion binding"/>
    <property type="evidence" value="ECO:0007669"/>
    <property type="project" value="UniProtKB-KW"/>
</dbReference>
<dbReference type="Pfam" id="PF00293">
    <property type="entry name" value="NUDIX"/>
    <property type="match status" value="1"/>
</dbReference>
<dbReference type="NCBIfam" id="NF007980">
    <property type="entry name" value="PRK10707.1"/>
    <property type="match status" value="1"/>
</dbReference>
<feature type="domain" description="Nudix hydrolase" evidence="7">
    <location>
        <begin position="31"/>
        <end position="163"/>
    </location>
</feature>
<dbReference type="AlphaFoldDB" id="A0AB39H7S6"/>
<evidence type="ECO:0000256" key="5">
    <source>
        <dbReference type="ARBA" id="ARBA00022842"/>
    </source>
</evidence>
<dbReference type="InterPro" id="IPR045121">
    <property type="entry name" value="CoAse"/>
</dbReference>
<dbReference type="PANTHER" id="PTHR12992:SF11">
    <property type="entry name" value="MITOCHONDRIAL COENZYME A DIPHOSPHATASE NUDT8"/>
    <property type="match status" value="1"/>
</dbReference>
<protein>
    <submittedName>
        <fullName evidence="8">CoA pyrophosphatase</fullName>
    </submittedName>
</protein>
<dbReference type="CDD" id="cd03426">
    <property type="entry name" value="NUDIX_CoAse_Nudt7"/>
    <property type="match status" value="1"/>
</dbReference>
<dbReference type="EMBL" id="CP162601">
    <property type="protein sequence ID" value="XDK24064.1"/>
    <property type="molecule type" value="Genomic_DNA"/>
</dbReference>
<dbReference type="PANTHER" id="PTHR12992">
    <property type="entry name" value="NUDIX HYDROLASE"/>
    <property type="match status" value="1"/>
</dbReference>
<reference evidence="8" key="1">
    <citation type="submission" date="2024-07" db="EMBL/GenBank/DDBJ databases">
        <title>Genome Analysis of a Potential Novel Vibrio Species Secreting pH- and Thermo-stable Alginate Lyase and its Application in Producing Alginate Oligosaccharides.</title>
        <authorList>
            <person name="Huang H."/>
            <person name="Bao K."/>
        </authorList>
    </citation>
    <scope>NUCLEOTIDE SEQUENCE</scope>
    <source>
        <strain evidence="8">HB236076</strain>
    </source>
</reference>
<dbReference type="GO" id="GO:0010945">
    <property type="term" value="F:coenzyme A diphosphatase activity"/>
    <property type="evidence" value="ECO:0007669"/>
    <property type="project" value="InterPro"/>
</dbReference>
<proteinExistence type="predicted"/>
<sequence>MKQWSKQRLLCQYQMKPLHSALPSAPTLANTRSAAVLIGLVSRPNGIHVLLTKRAEHLRHHPNQVSFPGGKQDPQDKNLYHTALRETHEEIGIHAEQVELIGALPSLETISRFHVTPYLAWVSCHYTSRINQDEVAELFEVPLNVLLEPNNYFQYPIKTRHYSRQITATFQSSHLIWGVTAQILQQLQQHLTHP</sequence>
<keyword evidence="4" id="KW-0378">Hydrolase</keyword>
<evidence type="ECO:0000256" key="4">
    <source>
        <dbReference type="ARBA" id="ARBA00022801"/>
    </source>
</evidence>
<organism evidence="8">
    <name type="scientific">Vibrio sp. HB236076</name>
    <dbReference type="NCBI Taxonomy" id="3232307"/>
    <lineage>
        <taxon>Bacteria</taxon>
        <taxon>Pseudomonadati</taxon>
        <taxon>Pseudomonadota</taxon>
        <taxon>Gammaproteobacteria</taxon>
        <taxon>Vibrionales</taxon>
        <taxon>Vibrionaceae</taxon>
        <taxon>Vibrio</taxon>
    </lineage>
</organism>
<name>A0AB39H7S6_9VIBR</name>
<keyword evidence="3" id="KW-0479">Metal-binding</keyword>
<keyword evidence="6" id="KW-0464">Manganese</keyword>
<comment type="cofactor">
    <cofactor evidence="2">
        <name>Mg(2+)</name>
        <dbReference type="ChEBI" id="CHEBI:18420"/>
    </cofactor>
</comment>
<comment type="cofactor">
    <cofactor evidence="1">
        <name>Mn(2+)</name>
        <dbReference type="ChEBI" id="CHEBI:29035"/>
    </cofactor>
</comment>
<gene>
    <name evidence="8" type="ORF">AB0763_07420</name>
</gene>
<dbReference type="InterPro" id="IPR000086">
    <property type="entry name" value="NUDIX_hydrolase_dom"/>
</dbReference>
<keyword evidence="5" id="KW-0460">Magnesium</keyword>
<dbReference type="KEGG" id="vih:AB0763_07420"/>
<accession>A0AB39H7S6</accession>
<evidence type="ECO:0000313" key="8">
    <source>
        <dbReference type="EMBL" id="XDK24064.1"/>
    </source>
</evidence>
<evidence type="ECO:0000259" key="7">
    <source>
        <dbReference type="PROSITE" id="PS51462"/>
    </source>
</evidence>
<dbReference type="InterPro" id="IPR015797">
    <property type="entry name" value="NUDIX_hydrolase-like_dom_sf"/>
</dbReference>
<dbReference type="Gene3D" id="3.90.79.10">
    <property type="entry name" value="Nucleoside Triphosphate Pyrophosphohydrolase"/>
    <property type="match status" value="1"/>
</dbReference>
<evidence type="ECO:0000256" key="6">
    <source>
        <dbReference type="ARBA" id="ARBA00023211"/>
    </source>
</evidence>
<evidence type="ECO:0000256" key="2">
    <source>
        <dbReference type="ARBA" id="ARBA00001946"/>
    </source>
</evidence>
<evidence type="ECO:0000256" key="3">
    <source>
        <dbReference type="ARBA" id="ARBA00022723"/>
    </source>
</evidence>
<dbReference type="PROSITE" id="PS51462">
    <property type="entry name" value="NUDIX"/>
    <property type="match status" value="1"/>
</dbReference>
<dbReference type="SUPFAM" id="SSF55811">
    <property type="entry name" value="Nudix"/>
    <property type="match status" value="1"/>
</dbReference>